<gene>
    <name evidence="13" type="ORF">D5018_14490</name>
</gene>
<dbReference type="RefSeq" id="WP_121839717.1">
    <property type="nucleotide sequence ID" value="NZ_ML014797.1"/>
</dbReference>
<dbReference type="Gene3D" id="3.30.750.44">
    <property type="match status" value="1"/>
</dbReference>
<dbReference type="InterPro" id="IPR001478">
    <property type="entry name" value="PDZ"/>
</dbReference>
<feature type="site" description="Transition state stabilizer; via amide nitrogen" evidence="9">
    <location>
        <position position="962"/>
    </location>
</feature>
<dbReference type="SUPFAM" id="SSF52096">
    <property type="entry name" value="ClpP/crotonase"/>
    <property type="match status" value="1"/>
</dbReference>
<keyword evidence="5 7" id="KW-0378">Hydrolase</keyword>
<evidence type="ECO:0000256" key="9">
    <source>
        <dbReference type="PIRSR" id="PIRSR036421-3"/>
    </source>
</evidence>
<comment type="similarity">
    <text evidence="2 7">Belongs to the peptidase S41B family.</text>
</comment>
<keyword evidence="14" id="KW-1185">Reference proteome</keyword>
<dbReference type="SMART" id="SM00228">
    <property type="entry name" value="PDZ"/>
    <property type="match status" value="1"/>
</dbReference>
<evidence type="ECO:0000256" key="6">
    <source>
        <dbReference type="ARBA" id="ARBA00022825"/>
    </source>
</evidence>
<evidence type="ECO:0000259" key="12">
    <source>
        <dbReference type="SMART" id="SM00245"/>
    </source>
</evidence>
<dbReference type="SMART" id="SM00245">
    <property type="entry name" value="TSPc"/>
    <property type="match status" value="1"/>
</dbReference>
<evidence type="ECO:0000256" key="7">
    <source>
        <dbReference type="PIRNR" id="PIRNR036421"/>
    </source>
</evidence>
<dbReference type="SUPFAM" id="SSF69304">
    <property type="entry name" value="Tricorn protease N-terminal domain"/>
    <property type="match status" value="1"/>
</dbReference>
<organism evidence="13 14">
    <name type="scientific">Parashewanella curva</name>
    <dbReference type="NCBI Taxonomy" id="2338552"/>
    <lineage>
        <taxon>Bacteria</taxon>
        <taxon>Pseudomonadati</taxon>
        <taxon>Pseudomonadota</taxon>
        <taxon>Gammaproteobacteria</taxon>
        <taxon>Alteromonadales</taxon>
        <taxon>Shewanellaceae</taxon>
        <taxon>Parashewanella</taxon>
    </lineage>
</organism>
<dbReference type="Pfam" id="PF03572">
    <property type="entry name" value="Peptidase_S41"/>
    <property type="match status" value="1"/>
</dbReference>
<feature type="domain" description="Tail specific protease" evidence="12">
    <location>
        <begin position="825"/>
        <end position="1030"/>
    </location>
</feature>
<dbReference type="InterPro" id="IPR028204">
    <property type="entry name" value="Tricorn_C1"/>
</dbReference>
<evidence type="ECO:0000256" key="8">
    <source>
        <dbReference type="PIRSR" id="PIRSR036421-1"/>
    </source>
</evidence>
<name>A0A3L8PW15_9GAMM</name>
<dbReference type="GO" id="GO:0005737">
    <property type="term" value="C:cytoplasm"/>
    <property type="evidence" value="ECO:0007669"/>
    <property type="project" value="UniProtKB-SubCell"/>
</dbReference>
<feature type="active site" description="Charge relay system" evidence="8">
    <location>
        <position position="1019"/>
    </location>
</feature>
<comment type="subcellular location">
    <subcellularLocation>
        <location evidence="1 7">Cytoplasm</location>
    </subcellularLocation>
</comment>
<dbReference type="Pfam" id="PF14684">
    <property type="entry name" value="Tricorn_C1"/>
    <property type="match status" value="1"/>
</dbReference>
<dbReference type="Pfam" id="PF14685">
    <property type="entry name" value="PDZ_Tricorn"/>
    <property type="match status" value="1"/>
</dbReference>
<comment type="caution">
    <text evidence="13">The sequence shown here is derived from an EMBL/GenBank/DDBJ whole genome shotgun (WGS) entry which is preliminary data.</text>
</comment>
<keyword evidence="10" id="KW-0732">Signal</keyword>
<dbReference type="EMBL" id="QZEI01000048">
    <property type="protein sequence ID" value="RLV58979.1"/>
    <property type="molecule type" value="Genomic_DNA"/>
</dbReference>
<dbReference type="OrthoDB" id="9758793at2"/>
<keyword evidence="6 7" id="KW-0720">Serine protease</keyword>
<dbReference type="InterPro" id="IPR029414">
    <property type="entry name" value="Tricorn_PDZ"/>
</dbReference>
<reference evidence="13 14" key="1">
    <citation type="submission" date="2018-09" db="EMBL/GenBank/DDBJ databases">
        <title>Phylogeny of the Shewanellaceae, and recommendation for two new genera, Pseudoshewanella and Parashewanella.</title>
        <authorList>
            <person name="Wang G."/>
        </authorList>
    </citation>
    <scope>NUCLEOTIDE SEQUENCE [LARGE SCALE GENOMIC DNA]</scope>
    <source>
        <strain evidence="13 14">C51</strain>
    </source>
</reference>
<protein>
    <recommendedName>
        <fullName evidence="7">Tricorn protease homolog</fullName>
        <ecNumber evidence="7">3.4.21.-</ecNumber>
    </recommendedName>
</protein>
<dbReference type="PIRSF" id="PIRSF036421">
    <property type="entry name" value="Tricorn_protease"/>
    <property type="match status" value="1"/>
</dbReference>
<feature type="active site" description="Nucleophile" evidence="8">
    <location>
        <position position="961"/>
    </location>
</feature>
<dbReference type="InterPro" id="IPR005151">
    <property type="entry name" value="Tail-specific_protease"/>
</dbReference>
<feature type="active site" description="Charge relay system" evidence="8">
    <location>
        <position position="739"/>
    </location>
</feature>
<dbReference type="GO" id="GO:0008236">
    <property type="term" value="F:serine-type peptidase activity"/>
    <property type="evidence" value="ECO:0007669"/>
    <property type="project" value="UniProtKB-UniRule"/>
</dbReference>
<keyword evidence="4 7" id="KW-0645">Protease</keyword>
<dbReference type="EC" id="3.4.21.-" evidence="7"/>
<dbReference type="AlphaFoldDB" id="A0A3L8PW15"/>
<dbReference type="SUPFAM" id="SSF50156">
    <property type="entry name" value="PDZ domain-like"/>
    <property type="match status" value="1"/>
</dbReference>
<feature type="chain" id="PRO_5018178936" description="Tricorn protease homolog" evidence="10">
    <location>
        <begin position="23"/>
        <end position="1080"/>
    </location>
</feature>
<dbReference type="Pfam" id="PF26550">
    <property type="entry name" value="Tricorn_2nd"/>
    <property type="match status" value="1"/>
</dbReference>
<dbReference type="Gene3D" id="2.30.42.10">
    <property type="match status" value="1"/>
</dbReference>
<dbReference type="PANTHER" id="PTHR43253">
    <property type="entry name" value="TRICORN PROTEASE HOMOLOG 2-RELATED"/>
    <property type="match status" value="1"/>
</dbReference>
<evidence type="ECO:0000256" key="3">
    <source>
        <dbReference type="ARBA" id="ARBA00022490"/>
    </source>
</evidence>
<dbReference type="Gene3D" id="2.120.10.60">
    <property type="entry name" value="Tricorn protease N-terminal domain"/>
    <property type="match status" value="1"/>
</dbReference>
<dbReference type="PANTHER" id="PTHR43253:SF1">
    <property type="entry name" value="TRICORN PROTEASE HOMOLOG 2-RELATED"/>
    <property type="match status" value="1"/>
</dbReference>
<dbReference type="InterPro" id="IPR012393">
    <property type="entry name" value="Tricorn_protease"/>
</dbReference>
<dbReference type="Gene3D" id="2.130.10.10">
    <property type="entry name" value="YVTN repeat-like/Quinoprotein amine dehydrogenase"/>
    <property type="match status" value="1"/>
</dbReference>
<dbReference type="Gene3D" id="3.90.226.10">
    <property type="entry name" value="2-enoyl-CoA Hydratase, Chain A, domain 1"/>
    <property type="match status" value="1"/>
</dbReference>
<dbReference type="GO" id="GO:0006508">
    <property type="term" value="P:proteolysis"/>
    <property type="evidence" value="ECO:0007669"/>
    <property type="project" value="UniProtKB-UniRule"/>
</dbReference>
<evidence type="ECO:0000259" key="11">
    <source>
        <dbReference type="SMART" id="SM00228"/>
    </source>
</evidence>
<proteinExistence type="inferred from homology"/>
<accession>A0A3L8PW15</accession>
<dbReference type="InterPro" id="IPR015943">
    <property type="entry name" value="WD40/YVTN_repeat-like_dom_sf"/>
</dbReference>
<evidence type="ECO:0000256" key="1">
    <source>
        <dbReference type="ARBA" id="ARBA00004496"/>
    </source>
</evidence>
<evidence type="ECO:0000256" key="5">
    <source>
        <dbReference type="ARBA" id="ARBA00022801"/>
    </source>
</evidence>
<evidence type="ECO:0000256" key="10">
    <source>
        <dbReference type="SAM" id="SignalP"/>
    </source>
</evidence>
<sequence>MKLSTCLASVLLVLGATSSINAVATNHSQQGYYRAPTLHNNQLIFTAEGDLWTHKLSQSTASRLTSLPSQEIDASISKDGKWVAYLADYDGTQEVYVMPTAGGVAKRVTFENSRVRLQGWTEQGEILYSTDNAHGPSNFWVLRLVNPETLMTTDLPLADAVEGSVDDKGRYVYFTRFGLQTTGDNARVYRGGAIGEIWRYKIGSKKEAQKLTKKEQGSVREPMYWDGRVYFISDKDGTDNLWSMTTDGKKVKQLTHYKDFPIRAASLDKGRVVYQLGADIVLFDLKSNKAKTLDIKLISDSPHQREKWVKEPAKYLTASNISADGDKAVLTARGHIGIATTDNRRVINVTSPEHSRSRNGILSNDGKWVFAISDASGEQEIWRFAADGSRESKQMTFDGKTQRMSLILSPTGRYIANDDYDGNLWLFDTETGKNKKILSDGQGLGPYGSIRWSADDKYVAVSYNKLGKLRAQVTLYSLKTGKKAVLTSDKYESYSPTFSDDGKWLYFLSDRSFKLANGSPWGDRNLGAQFNDRTLIYAIALDSEAKFPFAEKTELTSKVSTEEDKSSQVAWKGLRERLWQVPVKAGEYKYLQATSKGLYFQDNNSLKFVSFGDSKPKVDNVSNSINSFNLSADSKKLFIKTKGKKLLIVDTVTKLPSDLTKSKVNLNSWTFTIDPKDEWQQIYNDAWLMHRDQFFDKNMRGVNWQNAKDKYQSLVDRVTDRSELNDVFKQMMSELNSLHSQVRGGDIASNTTKPQAASLGAWLKQTKSGVVIGDIYKSDPELPNIASPLERQGVNAKIGDVIIAINQHPVANIADVNQLLRNQQGKQVLLTLKRDNKQHKTVVKPVSAATNTKMRYQDWVETNQAKVDKTTDGKVGYLHLYAMGGNDMANFAREFYANYDKDGLIIDVRRNRGGNIDSWIIEKLLRKAWAFWGPTHGDPSTNMQQTFRGKLVVLADKLTYSDGETFTAGVRALKLAPVIGNRTAGAGVWLSGRNRVSDNGMARVAEYPQYSMDGRWIVEGYGVEPDIKVNNLPVATYKGNDAQLNKAISYLKKAIAKEPRVELKAKPMPETGEAADILEN</sequence>
<dbReference type="InterPro" id="IPR036034">
    <property type="entry name" value="PDZ_sf"/>
</dbReference>
<dbReference type="SUPFAM" id="SSF82171">
    <property type="entry name" value="DPP6 N-terminal domain-like"/>
    <property type="match status" value="1"/>
</dbReference>
<keyword evidence="3 7" id="KW-0963">Cytoplasm</keyword>
<dbReference type="CDD" id="cd07562">
    <property type="entry name" value="Peptidase_S41_TRI"/>
    <property type="match status" value="1"/>
</dbReference>
<evidence type="ECO:0000313" key="13">
    <source>
        <dbReference type="EMBL" id="RLV58979.1"/>
    </source>
</evidence>
<dbReference type="InterPro" id="IPR029045">
    <property type="entry name" value="ClpP/crotonase-like_dom_sf"/>
</dbReference>
<evidence type="ECO:0000256" key="4">
    <source>
        <dbReference type="ARBA" id="ARBA00022670"/>
    </source>
</evidence>
<evidence type="ECO:0000313" key="14">
    <source>
        <dbReference type="Proteomes" id="UP000281474"/>
    </source>
</evidence>
<feature type="domain" description="PDZ" evidence="11">
    <location>
        <begin position="757"/>
        <end position="836"/>
    </location>
</feature>
<evidence type="ECO:0000256" key="2">
    <source>
        <dbReference type="ARBA" id="ARBA00008524"/>
    </source>
</evidence>
<dbReference type="Pfam" id="PF26549">
    <property type="entry name" value="Tricorn_N"/>
    <property type="match status" value="1"/>
</dbReference>
<comment type="function">
    <text evidence="7">Degrades oligopeptides.</text>
</comment>
<dbReference type="Proteomes" id="UP000281474">
    <property type="component" value="Unassembled WGS sequence"/>
</dbReference>
<feature type="signal peptide" evidence="10">
    <location>
        <begin position="1"/>
        <end position="22"/>
    </location>
</feature>